<sequence>MSHTAVAISRLGAIVTGKTPSTNNAAFFDGQYSFVTPSDLDWRTYYCRSTERTVTDSARQSYGSKFVPAKSVMVTCIGNTIGKCAISANDCLTNQQINTIVPGDGIDPLFVYYLLVHNTPLIRGVGLGGGAATPSLKTTLGEKWFT</sequence>
<comment type="caution">
    <text evidence="5">The sequence shown here is derived from an EMBL/GenBank/DDBJ whole genome shotgun (WGS) entry which is preliminary data.</text>
</comment>
<evidence type="ECO:0000313" key="6">
    <source>
        <dbReference type="Proteomes" id="UP001155241"/>
    </source>
</evidence>
<dbReference type="GO" id="GO:0016787">
    <property type="term" value="F:hydrolase activity"/>
    <property type="evidence" value="ECO:0007669"/>
    <property type="project" value="UniProtKB-KW"/>
</dbReference>
<dbReference type="InterPro" id="IPR044946">
    <property type="entry name" value="Restrct_endonuc_typeI_TRD_sf"/>
</dbReference>
<dbReference type="InterPro" id="IPR052021">
    <property type="entry name" value="Type-I_RS_S_subunit"/>
</dbReference>
<proteinExistence type="inferred from homology"/>
<dbReference type="InterPro" id="IPR000055">
    <property type="entry name" value="Restrct_endonuc_typeI_TRD"/>
</dbReference>
<dbReference type="EMBL" id="JAMXLR010000062">
    <property type="protein sequence ID" value="MCO6045919.1"/>
    <property type="molecule type" value="Genomic_DNA"/>
</dbReference>
<protein>
    <submittedName>
        <fullName evidence="5">Restriction endonuclease subunit S</fullName>
        <ecNumber evidence="5">3.1.21.-</ecNumber>
    </submittedName>
</protein>
<dbReference type="Proteomes" id="UP001155241">
    <property type="component" value="Unassembled WGS sequence"/>
</dbReference>
<keyword evidence="3" id="KW-0238">DNA-binding</keyword>
<comment type="similarity">
    <text evidence="1">Belongs to the type-I restriction system S methylase family.</text>
</comment>
<evidence type="ECO:0000259" key="4">
    <source>
        <dbReference type="Pfam" id="PF01420"/>
    </source>
</evidence>
<dbReference type="GO" id="GO:0003677">
    <property type="term" value="F:DNA binding"/>
    <property type="evidence" value="ECO:0007669"/>
    <property type="project" value="UniProtKB-KW"/>
</dbReference>
<evidence type="ECO:0000313" key="5">
    <source>
        <dbReference type="EMBL" id="MCO6045919.1"/>
    </source>
</evidence>
<evidence type="ECO:0000256" key="1">
    <source>
        <dbReference type="ARBA" id="ARBA00010923"/>
    </source>
</evidence>
<feature type="domain" description="Type I restriction modification DNA specificity" evidence="4">
    <location>
        <begin position="11"/>
        <end position="125"/>
    </location>
</feature>
<keyword evidence="5" id="KW-0255">Endonuclease</keyword>
<keyword evidence="2" id="KW-0680">Restriction system</keyword>
<dbReference type="PANTHER" id="PTHR30408:SF12">
    <property type="entry name" value="TYPE I RESTRICTION ENZYME MJAVIII SPECIFICITY SUBUNIT"/>
    <property type="match status" value="1"/>
</dbReference>
<reference evidence="5" key="1">
    <citation type="submission" date="2022-06" db="EMBL/GenBank/DDBJ databases">
        <title>Aeoliella straminimaris, a novel planctomycete from sediments.</title>
        <authorList>
            <person name="Vitorino I.R."/>
            <person name="Lage O.M."/>
        </authorList>
    </citation>
    <scope>NUCLEOTIDE SEQUENCE</scope>
    <source>
        <strain evidence="5">ICT_H6.2</strain>
    </source>
</reference>
<dbReference type="GO" id="GO:0004519">
    <property type="term" value="F:endonuclease activity"/>
    <property type="evidence" value="ECO:0007669"/>
    <property type="project" value="UniProtKB-KW"/>
</dbReference>
<dbReference type="Pfam" id="PF01420">
    <property type="entry name" value="Methylase_S"/>
    <property type="match status" value="1"/>
</dbReference>
<dbReference type="GO" id="GO:0009307">
    <property type="term" value="P:DNA restriction-modification system"/>
    <property type="evidence" value="ECO:0007669"/>
    <property type="project" value="UniProtKB-KW"/>
</dbReference>
<dbReference type="EC" id="3.1.21.-" evidence="5"/>
<name>A0A9X2FGD8_9BACT</name>
<dbReference type="PANTHER" id="PTHR30408">
    <property type="entry name" value="TYPE-1 RESTRICTION ENZYME ECOKI SPECIFICITY PROTEIN"/>
    <property type="match status" value="1"/>
</dbReference>
<keyword evidence="6" id="KW-1185">Reference proteome</keyword>
<dbReference type="SUPFAM" id="SSF116734">
    <property type="entry name" value="DNA methylase specificity domain"/>
    <property type="match status" value="1"/>
</dbReference>
<dbReference type="RefSeq" id="WP_252854035.1">
    <property type="nucleotide sequence ID" value="NZ_JAMXLR010000062.1"/>
</dbReference>
<accession>A0A9X2FGD8</accession>
<evidence type="ECO:0000256" key="2">
    <source>
        <dbReference type="ARBA" id="ARBA00022747"/>
    </source>
</evidence>
<keyword evidence="5" id="KW-0540">Nuclease</keyword>
<organism evidence="5 6">
    <name type="scientific">Aeoliella straminimaris</name>
    <dbReference type="NCBI Taxonomy" id="2954799"/>
    <lineage>
        <taxon>Bacteria</taxon>
        <taxon>Pseudomonadati</taxon>
        <taxon>Planctomycetota</taxon>
        <taxon>Planctomycetia</taxon>
        <taxon>Pirellulales</taxon>
        <taxon>Lacipirellulaceae</taxon>
        <taxon>Aeoliella</taxon>
    </lineage>
</organism>
<evidence type="ECO:0000256" key="3">
    <source>
        <dbReference type="ARBA" id="ARBA00023125"/>
    </source>
</evidence>
<dbReference type="Gene3D" id="3.90.220.20">
    <property type="entry name" value="DNA methylase specificity domains"/>
    <property type="match status" value="1"/>
</dbReference>
<keyword evidence="5" id="KW-0378">Hydrolase</keyword>
<gene>
    <name evidence="5" type="ORF">NG895_18625</name>
</gene>
<dbReference type="AlphaFoldDB" id="A0A9X2FGD8"/>